<evidence type="ECO:0000313" key="3">
    <source>
        <dbReference type="Proteomes" id="UP000285023"/>
    </source>
</evidence>
<feature type="domain" description="HD-GYP" evidence="1">
    <location>
        <begin position="266"/>
        <end position="452"/>
    </location>
</feature>
<dbReference type="CDD" id="cd00077">
    <property type="entry name" value="HDc"/>
    <property type="match status" value="1"/>
</dbReference>
<dbReference type="PROSITE" id="PS51832">
    <property type="entry name" value="HD_GYP"/>
    <property type="match status" value="1"/>
</dbReference>
<name>A0A418PYQ4_9SPHN</name>
<evidence type="ECO:0000259" key="1">
    <source>
        <dbReference type="PROSITE" id="PS51832"/>
    </source>
</evidence>
<dbReference type="OrthoDB" id="9802066at2"/>
<dbReference type="Proteomes" id="UP000285023">
    <property type="component" value="Unassembled WGS sequence"/>
</dbReference>
<sequence>MLHQSIAAGEVAYTSLAELLGSFSYALDITEGQPAGHSLRSALIGSRIGRAIGLSASERHSLYYTILLKDLGCSSNAARICELYQADDRAFKHGYKTVGTSLAATLVFIFSRTAARAPWRERASAIGHILRNGDDIAQDLIVTRCTRGADIARTLRFDESVCEGIFHLDEHWDGSGRPSHLRGDAIPLFSRIALLAQIADVFHEHAGAQAAMDELRRRAGVWLDPELVDVACRLGAEESFWSELQAPGLEARAAVFAPPTEAVLVDDDYLDDIARAFGEVIDAKSPFTAGHSSRVADLSSSLSLSLGLDQGASRSVRRAAYLHDVGKLGVSNNILDKPAGLTDPEWQEMRAHADHTREILGRIGPLAALADTAAAHHERLDGRGYPLGLSGSNVSLETRIITTCDFFDAITADRPYRSAMGLDAALGVMKQEVGTALDPLCFDALEAIAKQG</sequence>
<gene>
    <name evidence="2" type="ORF">D3M59_11300</name>
</gene>
<dbReference type="GO" id="GO:0008081">
    <property type="term" value="F:phosphoric diester hydrolase activity"/>
    <property type="evidence" value="ECO:0007669"/>
    <property type="project" value="UniProtKB-ARBA"/>
</dbReference>
<accession>A0A418PYQ4</accession>
<evidence type="ECO:0000313" key="2">
    <source>
        <dbReference type="EMBL" id="RIX27128.1"/>
    </source>
</evidence>
<reference evidence="2 3" key="1">
    <citation type="submission" date="2018-09" db="EMBL/GenBank/DDBJ databases">
        <title>Sphingomonas sp. DAC4.</title>
        <authorList>
            <person name="Seo T."/>
        </authorList>
    </citation>
    <scope>NUCLEOTIDE SEQUENCE [LARGE SCALE GENOMIC DNA]</scope>
    <source>
        <strain evidence="2 3">DAC4</strain>
    </source>
</reference>
<dbReference type="SMART" id="SM00471">
    <property type="entry name" value="HDc"/>
    <property type="match status" value="1"/>
</dbReference>
<comment type="caution">
    <text evidence="2">The sequence shown here is derived from an EMBL/GenBank/DDBJ whole genome shotgun (WGS) entry which is preliminary data.</text>
</comment>
<dbReference type="PANTHER" id="PTHR45228">
    <property type="entry name" value="CYCLIC DI-GMP PHOSPHODIESTERASE TM_0186-RELATED"/>
    <property type="match status" value="1"/>
</dbReference>
<dbReference type="InterPro" id="IPR052020">
    <property type="entry name" value="Cyclic_di-GMP/3'3'-cGAMP_PDE"/>
</dbReference>
<organism evidence="2 3">
    <name type="scientific">Sphingomonas edaphi</name>
    <dbReference type="NCBI Taxonomy" id="2315689"/>
    <lineage>
        <taxon>Bacteria</taxon>
        <taxon>Pseudomonadati</taxon>
        <taxon>Pseudomonadota</taxon>
        <taxon>Alphaproteobacteria</taxon>
        <taxon>Sphingomonadales</taxon>
        <taxon>Sphingomonadaceae</taxon>
        <taxon>Sphingomonas</taxon>
    </lineage>
</organism>
<protein>
    <submittedName>
        <fullName evidence="2">HD domain-containing protein</fullName>
    </submittedName>
</protein>
<keyword evidence="3" id="KW-1185">Reference proteome</keyword>
<dbReference type="InterPro" id="IPR037522">
    <property type="entry name" value="HD_GYP_dom"/>
</dbReference>
<dbReference type="Gene3D" id="1.10.3210.10">
    <property type="entry name" value="Hypothetical protein af1432"/>
    <property type="match status" value="2"/>
</dbReference>
<dbReference type="SUPFAM" id="SSF109604">
    <property type="entry name" value="HD-domain/PDEase-like"/>
    <property type="match status" value="2"/>
</dbReference>
<dbReference type="InterPro" id="IPR003607">
    <property type="entry name" value="HD/PDEase_dom"/>
</dbReference>
<dbReference type="Pfam" id="PF13487">
    <property type="entry name" value="HD_5"/>
    <property type="match status" value="2"/>
</dbReference>
<dbReference type="RefSeq" id="WP_119533783.1">
    <property type="nucleotide sequence ID" value="NZ_QXTF01000004.1"/>
</dbReference>
<proteinExistence type="predicted"/>
<dbReference type="EMBL" id="QXTF01000004">
    <property type="protein sequence ID" value="RIX27128.1"/>
    <property type="molecule type" value="Genomic_DNA"/>
</dbReference>
<dbReference type="AlphaFoldDB" id="A0A418PYQ4"/>
<dbReference type="PANTHER" id="PTHR45228:SF5">
    <property type="entry name" value="CYCLIC DI-GMP PHOSPHODIESTERASE VC_1348-RELATED"/>
    <property type="match status" value="1"/>
</dbReference>